<comment type="caution">
    <text evidence="3">The sequence shown here is derived from an EMBL/GenBank/DDBJ whole genome shotgun (WGS) entry which is preliminary data.</text>
</comment>
<name>A0A0G0HBT6_9BACT</name>
<dbReference type="EMBL" id="LBSA01000012">
    <property type="protein sequence ID" value="KKQ09574.1"/>
    <property type="molecule type" value="Genomic_DNA"/>
</dbReference>
<feature type="transmembrane region" description="Helical" evidence="1">
    <location>
        <begin position="287"/>
        <end position="309"/>
    </location>
</feature>
<reference evidence="3 4" key="1">
    <citation type="journal article" date="2015" name="Nature">
        <title>rRNA introns, odd ribosomes, and small enigmatic genomes across a large radiation of phyla.</title>
        <authorList>
            <person name="Brown C.T."/>
            <person name="Hug L.A."/>
            <person name="Thomas B.C."/>
            <person name="Sharon I."/>
            <person name="Castelle C.J."/>
            <person name="Singh A."/>
            <person name="Wilkins M.J."/>
            <person name="Williams K.H."/>
            <person name="Banfield J.F."/>
        </authorList>
    </citation>
    <scope>NUCLEOTIDE SEQUENCE [LARGE SCALE GENOMIC DNA]</scope>
</reference>
<proteinExistence type="predicted"/>
<evidence type="ECO:0000313" key="4">
    <source>
        <dbReference type="Proteomes" id="UP000034492"/>
    </source>
</evidence>
<feature type="transmembrane region" description="Helical" evidence="1">
    <location>
        <begin position="383"/>
        <end position="400"/>
    </location>
</feature>
<feature type="transmembrane region" description="Helical" evidence="1">
    <location>
        <begin position="355"/>
        <end position="376"/>
    </location>
</feature>
<evidence type="ECO:0000256" key="1">
    <source>
        <dbReference type="SAM" id="Phobius"/>
    </source>
</evidence>
<feature type="transmembrane region" description="Helical" evidence="1">
    <location>
        <begin position="190"/>
        <end position="206"/>
    </location>
</feature>
<feature type="transmembrane region" description="Helical" evidence="1">
    <location>
        <begin position="213"/>
        <end position="233"/>
    </location>
</feature>
<gene>
    <name evidence="3" type="ORF">US19_C0012G0008</name>
</gene>
<accession>A0A0G0HBT6</accession>
<organism evidence="3 4">
    <name type="scientific">Candidatus Daviesbacteria bacterium GW2011_GWB1_36_5</name>
    <dbReference type="NCBI Taxonomy" id="1618426"/>
    <lineage>
        <taxon>Bacteria</taxon>
        <taxon>Candidatus Daviesiibacteriota</taxon>
    </lineage>
</organism>
<dbReference type="InterPro" id="IPR038731">
    <property type="entry name" value="RgtA/B/C-like"/>
</dbReference>
<dbReference type="Pfam" id="PF13231">
    <property type="entry name" value="PMT_2"/>
    <property type="match status" value="1"/>
</dbReference>
<feature type="domain" description="Glycosyltransferase RgtA/B/C/D-like" evidence="2">
    <location>
        <begin position="72"/>
        <end position="227"/>
    </location>
</feature>
<feature type="transmembrane region" description="Helical" evidence="1">
    <location>
        <begin position="81"/>
        <end position="108"/>
    </location>
</feature>
<dbReference type="Proteomes" id="UP000034492">
    <property type="component" value="Unassembled WGS sequence"/>
</dbReference>
<feature type="transmembrane region" description="Helical" evidence="1">
    <location>
        <begin position="531"/>
        <end position="550"/>
    </location>
</feature>
<keyword evidence="1" id="KW-0472">Membrane</keyword>
<protein>
    <recommendedName>
        <fullName evidence="2">Glycosyltransferase RgtA/B/C/D-like domain-containing protein</fullName>
    </recommendedName>
</protein>
<feature type="transmembrane region" description="Helical" evidence="1">
    <location>
        <begin position="316"/>
        <end position="335"/>
    </location>
</feature>
<keyword evidence="1" id="KW-1133">Transmembrane helix</keyword>
<feature type="transmembrane region" description="Helical" evidence="1">
    <location>
        <begin position="168"/>
        <end position="184"/>
    </location>
</feature>
<evidence type="ECO:0000259" key="2">
    <source>
        <dbReference type="Pfam" id="PF13231"/>
    </source>
</evidence>
<evidence type="ECO:0000313" key="3">
    <source>
        <dbReference type="EMBL" id="KKQ09574.1"/>
    </source>
</evidence>
<keyword evidence="1" id="KW-0812">Transmembrane</keyword>
<feature type="transmembrane region" description="Helical" evidence="1">
    <location>
        <begin position="139"/>
        <end position="161"/>
    </location>
</feature>
<dbReference type="AlphaFoldDB" id="A0A0G0HBT6"/>
<sequence length="567" mass="65943">MITRNIYFLIGFLLTVSLLWPLGAAPFFTHHDDVQFIRLHQMNKCFDDLQLPCRWVPDLGGEYGYPLFNYYAPLPYYYGEIFYKLTGSLLLSVKIMFATSFIGAYVFMYLLAQKFWGKMGGSLAGIFYSYAPYHAVDMYVRGAMGELWGLLFFPAILWSFFRIVEKANLLNSMVFGLLVAFLMLSHNLSAMIFIPLVLVLLLIFYIKNRSFNLLKYSCFGFFLAFLISAFYFLPVTFEKDLVHVETTISGYFSYTEHFKGLRKLFLDRSWGWGASVREVPGGEKDGLSLQIGIVHVLFWILSLITLVTIWKKDKRLEILIIFSSASILFSVFMIHPRSQFIWDLIEPLKYLQFPWRFLLLIIFFISLVSPAVLLITKEKYKRAIWISSLVLVVAANFLYFRPEKLLNVDEKDLLTGQAWDKQIKRSIFDYLPKSAKEPPAELATERYKILTGETTITNFKEKTNEISFKADTKTHTILRLSQYYFPNWRIFDNGGEVKIDYDNTLGLMTIILGVGEHNVQAKLFDTSIRTLGNTLTGFGILLYVILFLFINKKTKRWMSYYVRALRR</sequence>